<dbReference type="KEGG" id="ffa:FFWV33_17675"/>
<reference evidence="1 2" key="1">
    <citation type="submission" date="2017-04" db="EMBL/GenBank/DDBJ databases">
        <title>Compelte genome sequence of WV33.</title>
        <authorList>
            <person name="Lee P.C."/>
        </authorList>
    </citation>
    <scope>NUCLEOTIDE SEQUENCE [LARGE SCALE GENOMIC DNA]</scope>
    <source>
        <strain evidence="1 2">WV33</strain>
    </source>
</reference>
<dbReference type="Gene3D" id="2.60.120.1620">
    <property type="match status" value="1"/>
</dbReference>
<accession>A0A2S1LHF9</accession>
<protein>
    <recommendedName>
        <fullName evidence="3">Gylcosyl hydrolase 115 C-terminal domain-containing protein</fullName>
    </recommendedName>
</protein>
<organism evidence="1 2">
    <name type="scientific">Flavobacterium faecale</name>
    <dbReference type="NCBI Taxonomy" id="1355330"/>
    <lineage>
        <taxon>Bacteria</taxon>
        <taxon>Pseudomonadati</taxon>
        <taxon>Bacteroidota</taxon>
        <taxon>Flavobacteriia</taxon>
        <taxon>Flavobacteriales</taxon>
        <taxon>Flavobacteriaceae</taxon>
        <taxon>Flavobacterium</taxon>
    </lineage>
</organism>
<evidence type="ECO:0008006" key="3">
    <source>
        <dbReference type="Google" id="ProtNLM"/>
    </source>
</evidence>
<keyword evidence="2" id="KW-1185">Reference proteome</keyword>
<sequence length="409" mass="45781">MAGFLSISLSSTAQQFEKPTVNEKTVFEGNKETIAVEAEHFYKQSKNEIRQWYRTTSTEAPKVGRDEDEQHNLGASNNAYLEILPDTRVTAEDELIVGENFSNEAGQMGILHYKVNISSPGRYYVWARIFSMGAEDNGLHVGIDGTWPEHGQRMQWCEGKNEWTWGSAQRKELIHCGVAKEIYLDIEKAGIHDIQFSMREDGVELDKFLLTKDIDYVPNGEGPTEIKKQLTALSYIDEIGKTVNGTKIMKAIDFPIENTSFYVDNVWLAINPEKHKEATVTTDFPFENGVYDIIFIGVGENDGQSGFQMLVNGKEVGKYSAPLSKNSFEESIEYNKLWKNIELKKSDKITVIATVGTDGAEFTRGRWGGIVFAPKSKGKDVLKNSKAFSIKKNVGSETIVSGSVTNVKK</sequence>
<dbReference type="Proteomes" id="UP000244527">
    <property type="component" value="Chromosome"/>
</dbReference>
<name>A0A2S1LHF9_9FLAO</name>
<dbReference type="AlphaFoldDB" id="A0A2S1LHF9"/>
<gene>
    <name evidence="1" type="ORF">FFWV33_17675</name>
</gene>
<dbReference type="EMBL" id="CP020918">
    <property type="protein sequence ID" value="AWG23225.1"/>
    <property type="molecule type" value="Genomic_DNA"/>
</dbReference>
<proteinExistence type="predicted"/>
<evidence type="ECO:0000313" key="2">
    <source>
        <dbReference type="Proteomes" id="UP000244527"/>
    </source>
</evidence>
<evidence type="ECO:0000313" key="1">
    <source>
        <dbReference type="EMBL" id="AWG23225.1"/>
    </source>
</evidence>